<keyword evidence="3" id="KW-0238">DNA-binding</keyword>
<name>A0A249VXH0_VIBPH</name>
<feature type="domain" description="HTH lysR-type" evidence="5">
    <location>
        <begin position="2"/>
        <end position="59"/>
    </location>
</feature>
<dbReference type="Gene3D" id="3.40.190.10">
    <property type="entry name" value="Periplasmic binding protein-like II"/>
    <property type="match status" value="2"/>
</dbReference>
<evidence type="ECO:0000256" key="4">
    <source>
        <dbReference type="ARBA" id="ARBA00023163"/>
    </source>
</evidence>
<keyword evidence="8" id="KW-1185">Reference proteome</keyword>
<dbReference type="PANTHER" id="PTHR30126">
    <property type="entry name" value="HTH-TYPE TRANSCRIPTIONAL REGULATOR"/>
    <property type="match status" value="1"/>
</dbReference>
<reference evidence="7 8" key="1">
    <citation type="submission" date="2015-08" db="EMBL/GenBank/DDBJ databases">
        <title>Draft Genome Sequences of Vibrio parahaemolyticus Strains.</title>
        <authorList>
            <person name="Gonzalez-Escalona N."/>
            <person name="DePaola A."/>
        </authorList>
    </citation>
    <scope>NUCLEOTIDE SEQUENCE [LARGE SCALE GENOMIC DNA]</scope>
    <source>
        <strain evidence="7 8">CFSAN001621</strain>
    </source>
</reference>
<dbReference type="Pfam" id="PF00126">
    <property type="entry name" value="HTH_1"/>
    <property type="match status" value="1"/>
</dbReference>
<comment type="similarity">
    <text evidence="1">Belongs to the LysR transcriptional regulatory family.</text>
</comment>
<evidence type="ECO:0000313" key="6">
    <source>
        <dbReference type="EMBL" id="ASZ49192.1"/>
    </source>
</evidence>
<dbReference type="GO" id="GO:0000976">
    <property type="term" value="F:transcription cis-regulatory region binding"/>
    <property type="evidence" value="ECO:0007669"/>
    <property type="project" value="TreeGrafter"/>
</dbReference>
<proteinExistence type="inferred from homology"/>
<keyword evidence="2" id="KW-0805">Transcription regulation</keyword>
<dbReference type="Proteomes" id="UP000191946">
    <property type="component" value="Unassembled WGS sequence"/>
</dbReference>
<evidence type="ECO:0000256" key="2">
    <source>
        <dbReference type="ARBA" id="ARBA00023015"/>
    </source>
</evidence>
<dbReference type="InterPro" id="IPR005119">
    <property type="entry name" value="LysR_subst-bd"/>
</dbReference>
<sequence>MLNPVWLHTFKTLVEVGHFTQTAEKLYMTQPGVSQHIKKLEQSCQHALIKRENKSFELTEQGRMVYAYALELEEREKSLLEELSFDDAYSGHCKLACSGALALMLYGPLLERQTQHPSLSIHLEAAPNQSILNGISEGRIDIGIVTDAPNKSLFQSERIGREALCLILPHAYKAEPLTPEILQKCGVIGHPDAEHYMTLFFDQCAEPQLKEIKMSDMPLSGFVNQLSQILLPVSKGLGFTVLPQSAVESFPNREELHVAQLKQTVYEDLYLVKKRGRTLPLRYTTIKEVLSGIIGK</sequence>
<dbReference type="Pfam" id="PF03466">
    <property type="entry name" value="LysR_substrate"/>
    <property type="match status" value="1"/>
</dbReference>
<dbReference type="RefSeq" id="WP_005497871.1">
    <property type="nucleotide sequence ID" value="NZ_CP023247.2"/>
</dbReference>
<dbReference type="InterPro" id="IPR000847">
    <property type="entry name" value="LysR_HTH_N"/>
</dbReference>
<dbReference type="InterPro" id="IPR036388">
    <property type="entry name" value="WH-like_DNA-bd_sf"/>
</dbReference>
<dbReference type="EMBL" id="CP023247">
    <property type="protein sequence ID" value="ASZ49192.1"/>
    <property type="molecule type" value="Genomic_DNA"/>
</dbReference>
<dbReference type="SUPFAM" id="SSF46785">
    <property type="entry name" value="Winged helix' DNA-binding domain"/>
    <property type="match status" value="1"/>
</dbReference>
<dbReference type="CDD" id="cd05466">
    <property type="entry name" value="PBP2_LTTR_substrate"/>
    <property type="match status" value="1"/>
</dbReference>
<evidence type="ECO:0000313" key="8">
    <source>
        <dbReference type="Proteomes" id="UP000191946"/>
    </source>
</evidence>
<keyword evidence="4" id="KW-0804">Transcription</keyword>
<evidence type="ECO:0000259" key="5">
    <source>
        <dbReference type="PROSITE" id="PS50931"/>
    </source>
</evidence>
<gene>
    <name evidence="7" type="ORF">AKG60_16010</name>
    <name evidence="6" type="ORF">YA91_00885</name>
</gene>
<dbReference type="EMBL" id="LHQV01000015">
    <property type="protein sequence ID" value="OQJ99506.1"/>
    <property type="molecule type" value="Genomic_DNA"/>
</dbReference>
<evidence type="ECO:0000256" key="1">
    <source>
        <dbReference type="ARBA" id="ARBA00009437"/>
    </source>
</evidence>
<accession>A0A249VXH0</accession>
<reference evidence="6" key="2">
    <citation type="submission" date="2017-09" db="EMBL/GenBank/DDBJ databases">
        <authorList>
            <person name="Ehlers B."/>
            <person name="Leendertz F.H."/>
        </authorList>
    </citation>
    <scope>NUCLEOTIDE SEQUENCE</scope>
    <source>
        <strain evidence="6">MAVP-26</strain>
    </source>
</reference>
<dbReference type="Gene3D" id="1.10.10.10">
    <property type="entry name" value="Winged helix-like DNA-binding domain superfamily/Winged helix DNA-binding domain"/>
    <property type="match status" value="1"/>
</dbReference>
<evidence type="ECO:0000256" key="3">
    <source>
        <dbReference type="ARBA" id="ARBA00023125"/>
    </source>
</evidence>
<dbReference type="AlphaFoldDB" id="A0A249VXH0"/>
<dbReference type="GO" id="GO:0003700">
    <property type="term" value="F:DNA-binding transcription factor activity"/>
    <property type="evidence" value="ECO:0007669"/>
    <property type="project" value="InterPro"/>
</dbReference>
<dbReference type="PANTHER" id="PTHR30126:SF99">
    <property type="entry name" value="TRANSCRIPTIONAL REGULATOR LYSR FAMILY"/>
    <property type="match status" value="1"/>
</dbReference>
<evidence type="ECO:0000313" key="7">
    <source>
        <dbReference type="EMBL" id="OQJ99506.1"/>
    </source>
</evidence>
<organism evidence="6">
    <name type="scientific">Vibrio parahaemolyticus</name>
    <dbReference type="NCBI Taxonomy" id="670"/>
    <lineage>
        <taxon>Bacteria</taxon>
        <taxon>Pseudomonadati</taxon>
        <taxon>Pseudomonadota</taxon>
        <taxon>Gammaproteobacteria</taxon>
        <taxon>Vibrionales</taxon>
        <taxon>Vibrionaceae</taxon>
        <taxon>Vibrio</taxon>
    </lineage>
</organism>
<protein>
    <submittedName>
        <fullName evidence="6">LysR family transcriptional regulator</fullName>
    </submittedName>
</protein>
<dbReference type="PRINTS" id="PR00039">
    <property type="entry name" value="HTHLYSR"/>
</dbReference>
<dbReference type="InterPro" id="IPR036390">
    <property type="entry name" value="WH_DNA-bd_sf"/>
</dbReference>
<dbReference type="PROSITE" id="PS50931">
    <property type="entry name" value="HTH_LYSR"/>
    <property type="match status" value="1"/>
</dbReference>
<dbReference type="SUPFAM" id="SSF53850">
    <property type="entry name" value="Periplasmic binding protein-like II"/>
    <property type="match status" value="1"/>
</dbReference>